<name>A0A345PJ24_9BACI</name>
<proteinExistence type="predicted"/>
<dbReference type="RefSeq" id="WP_114917291.1">
    <property type="nucleotide sequence ID" value="NZ_CP024848.1"/>
</dbReference>
<dbReference type="InterPro" id="IPR011055">
    <property type="entry name" value="Dup_hybrid_motif"/>
</dbReference>
<evidence type="ECO:0000256" key="2">
    <source>
        <dbReference type="SAM" id="Coils"/>
    </source>
</evidence>
<evidence type="ECO:0000259" key="6">
    <source>
        <dbReference type="Pfam" id="PF24568"/>
    </source>
</evidence>
<dbReference type="Proteomes" id="UP000253908">
    <property type="component" value="Chromosome"/>
</dbReference>
<evidence type="ECO:0000313" key="7">
    <source>
        <dbReference type="EMBL" id="AXI10004.1"/>
    </source>
</evidence>
<feature type="coiled-coil region" evidence="2">
    <location>
        <begin position="86"/>
        <end position="145"/>
    </location>
</feature>
<feature type="domain" description="M23ase beta-sheet core" evidence="5">
    <location>
        <begin position="381"/>
        <end position="480"/>
    </location>
</feature>
<feature type="region of interest" description="Disordered" evidence="3">
    <location>
        <begin position="46"/>
        <end position="72"/>
    </location>
</feature>
<dbReference type="SUPFAM" id="SSF51261">
    <property type="entry name" value="Duplicated hybrid motif"/>
    <property type="match status" value="1"/>
</dbReference>
<feature type="region of interest" description="Disordered" evidence="3">
    <location>
        <begin position="298"/>
        <end position="355"/>
    </location>
</feature>
<dbReference type="OrthoDB" id="9805070at2"/>
<gene>
    <name evidence="7" type="ORF">CUC15_14185</name>
</gene>
<feature type="signal peptide" evidence="4">
    <location>
        <begin position="1"/>
        <end position="22"/>
    </location>
</feature>
<evidence type="ECO:0000256" key="3">
    <source>
        <dbReference type="SAM" id="MobiDB-lite"/>
    </source>
</evidence>
<dbReference type="Pfam" id="PF01551">
    <property type="entry name" value="Peptidase_M23"/>
    <property type="match status" value="1"/>
</dbReference>
<dbReference type="Gene3D" id="2.70.70.10">
    <property type="entry name" value="Glucose Permease (Domain IIA)"/>
    <property type="match status" value="1"/>
</dbReference>
<dbReference type="Gene3D" id="6.10.250.3150">
    <property type="match status" value="1"/>
</dbReference>
<dbReference type="InterPro" id="IPR016047">
    <property type="entry name" value="M23ase_b-sheet_dom"/>
</dbReference>
<dbReference type="GO" id="GO:0004222">
    <property type="term" value="F:metalloendopeptidase activity"/>
    <property type="evidence" value="ECO:0007669"/>
    <property type="project" value="TreeGrafter"/>
</dbReference>
<feature type="compositionally biased region" description="Basic and acidic residues" evidence="3">
    <location>
        <begin position="298"/>
        <end position="330"/>
    </location>
</feature>
<keyword evidence="1 4" id="KW-0732">Signal</keyword>
<dbReference type="InterPro" id="IPR057309">
    <property type="entry name" value="PcsB_CC"/>
</dbReference>
<dbReference type="KEGG" id="ocn:CUC15_14185"/>
<dbReference type="EMBL" id="CP024848">
    <property type="protein sequence ID" value="AXI10004.1"/>
    <property type="molecule type" value="Genomic_DNA"/>
</dbReference>
<accession>A0A345PJ24</accession>
<feature type="compositionally biased region" description="Low complexity" evidence="3">
    <location>
        <begin position="343"/>
        <end position="354"/>
    </location>
</feature>
<feature type="domain" description="Peptidoglycan hydrolase PcsB coiled-coil" evidence="6">
    <location>
        <begin position="122"/>
        <end position="194"/>
    </location>
</feature>
<keyword evidence="8" id="KW-1185">Reference proteome</keyword>
<dbReference type="CDD" id="cd12797">
    <property type="entry name" value="M23_peptidase"/>
    <property type="match status" value="1"/>
</dbReference>
<organism evidence="7 8">
    <name type="scientific">Oceanobacillus zhaokaii</name>
    <dbReference type="NCBI Taxonomy" id="2052660"/>
    <lineage>
        <taxon>Bacteria</taxon>
        <taxon>Bacillati</taxon>
        <taxon>Bacillota</taxon>
        <taxon>Bacilli</taxon>
        <taxon>Bacillales</taxon>
        <taxon>Bacillaceae</taxon>
        <taxon>Oceanobacillus</taxon>
    </lineage>
</organism>
<dbReference type="Pfam" id="PF24568">
    <property type="entry name" value="CC_PcsB"/>
    <property type="match status" value="1"/>
</dbReference>
<keyword evidence="2" id="KW-0175">Coiled coil</keyword>
<dbReference type="PANTHER" id="PTHR21666">
    <property type="entry name" value="PEPTIDASE-RELATED"/>
    <property type="match status" value="1"/>
</dbReference>
<dbReference type="InterPro" id="IPR050570">
    <property type="entry name" value="Cell_wall_metabolism_enzyme"/>
</dbReference>
<sequence length="485" mass="53273">MKKVFKYVLVAGLVLTVSSANVPYLSAETIDDLDKEINNLEREKQELESKKNTIENDKTNNDSKIQDNLSKQTTVEQEISNIDEQLTKTNNDIYEKEKEIKETDKEIKDLNSRIEKLKEEIIVLEQRIEERNVLLKDRLRTIQQNGGEMQYIEVLFGAQSFGDFISRSSAVNTIMDQDKTIMEEQAADKKTLEDNKEEVEVKKVAVEDKKKLIEGQKQELVALKGQLDNQMDEKATLMAQLEEEHGQLEEIKLTLEDEQEILRAEELSKAQAIALAQNKKGELEQAAREEAARIAAEKAAAEQEAAERAASERAASERASSEKASSEKSTNKVASANPTPPKQSNQSSNVSSGGTFIYPASGPITSSFGPRIHPIFGGQGSHNGIDFGVASGTTLVAPADGVVSTARYMNSFGNVIMISHHINGKTYTTVMAHLSRISVSPGQTVSQGEAIGATGNTGDSTGPHLHFEVHIGGYGNPVNPLSYLR</sequence>
<evidence type="ECO:0000256" key="1">
    <source>
        <dbReference type="ARBA" id="ARBA00022729"/>
    </source>
</evidence>
<feature type="chain" id="PRO_5038532416" evidence="4">
    <location>
        <begin position="23"/>
        <end position="485"/>
    </location>
</feature>
<evidence type="ECO:0000256" key="4">
    <source>
        <dbReference type="SAM" id="SignalP"/>
    </source>
</evidence>
<dbReference type="SUPFAM" id="SSF46579">
    <property type="entry name" value="Prefoldin"/>
    <property type="match status" value="1"/>
</dbReference>
<dbReference type="AlphaFoldDB" id="A0A345PJ24"/>
<feature type="compositionally biased region" description="Basic and acidic residues" evidence="3">
    <location>
        <begin position="46"/>
        <end position="65"/>
    </location>
</feature>
<reference evidence="8" key="1">
    <citation type="submission" date="2017-11" db="EMBL/GenBank/DDBJ databases">
        <authorList>
            <person name="Zhu W."/>
        </authorList>
    </citation>
    <scope>NUCLEOTIDE SEQUENCE [LARGE SCALE GENOMIC DNA]</scope>
    <source>
        <strain evidence="8">160</strain>
    </source>
</reference>
<dbReference type="PANTHER" id="PTHR21666:SF286">
    <property type="entry name" value="LIPOPROTEIN NLPD"/>
    <property type="match status" value="1"/>
</dbReference>
<evidence type="ECO:0000313" key="8">
    <source>
        <dbReference type="Proteomes" id="UP000253908"/>
    </source>
</evidence>
<evidence type="ECO:0000259" key="5">
    <source>
        <dbReference type="Pfam" id="PF01551"/>
    </source>
</evidence>
<protein>
    <submittedName>
        <fullName evidence="7">Uncharacterized protein</fullName>
    </submittedName>
</protein>